<accession>A0AAV0F2M5</accession>
<gene>
    <name evidence="4" type="ORF">CEPIT_LOCUS30087</name>
</gene>
<keyword evidence="3" id="KW-0732">Signal</keyword>
<feature type="compositionally biased region" description="Polar residues" evidence="1">
    <location>
        <begin position="45"/>
        <end position="58"/>
    </location>
</feature>
<dbReference type="Proteomes" id="UP001152523">
    <property type="component" value="Unassembled WGS sequence"/>
</dbReference>
<keyword evidence="2" id="KW-0812">Transmembrane</keyword>
<evidence type="ECO:0000256" key="3">
    <source>
        <dbReference type="SAM" id="SignalP"/>
    </source>
</evidence>
<feature type="transmembrane region" description="Helical" evidence="2">
    <location>
        <begin position="62"/>
        <end position="82"/>
    </location>
</feature>
<sequence>MKTDDFITILFAISTFLCLFTCNASGDLSAADELPQVHAPHPSSEGASQTQTSSSSPNHHPAGGPVPLLAVLMVVSLLVIVIKTFQDCRSRSDPTPVRTTTMTTS</sequence>
<reference evidence="4" key="1">
    <citation type="submission" date="2022-07" db="EMBL/GenBank/DDBJ databases">
        <authorList>
            <person name="Macas J."/>
            <person name="Novak P."/>
            <person name="Neumann P."/>
        </authorList>
    </citation>
    <scope>NUCLEOTIDE SEQUENCE</scope>
</reference>
<name>A0AAV0F2M5_9ASTE</name>
<evidence type="ECO:0000256" key="2">
    <source>
        <dbReference type="SAM" id="Phobius"/>
    </source>
</evidence>
<proteinExistence type="predicted"/>
<evidence type="ECO:0000313" key="5">
    <source>
        <dbReference type="Proteomes" id="UP001152523"/>
    </source>
</evidence>
<feature type="signal peptide" evidence="3">
    <location>
        <begin position="1"/>
        <end position="26"/>
    </location>
</feature>
<keyword evidence="2" id="KW-1133">Transmembrane helix</keyword>
<keyword evidence="2" id="KW-0472">Membrane</keyword>
<organism evidence="4 5">
    <name type="scientific">Cuscuta epithymum</name>
    <dbReference type="NCBI Taxonomy" id="186058"/>
    <lineage>
        <taxon>Eukaryota</taxon>
        <taxon>Viridiplantae</taxon>
        <taxon>Streptophyta</taxon>
        <taxon>Embryophyta</taxon>
        <taxon>Tracheophyta</taxon>
        <taxon>Spermatophyta</taxon>
        <taxon>Magnoliopsida</taxon>
        <taxon>eudicotyledons</taxon>
        <taxon>Gunneridae</taxon>
        <taxon>Pentapetalae</taxon>
        <taxon>asterids</taxon>
        <taxon>lamiids</taxon>
        <taxon>Solanales</taxon>
        <taxon>Convolvulaceae</taxon>
        <taxon>Cuscuteae</taxon>
        <taxon>Cuscuta</taxon>
        <taxon>Cuscuta subgen. Cuscuta</taxon>
    </lineage>
</organism>
<feature type="chain" id="PRO_5043471419" evidence="3">
    <location>
        <begin position="27"/>
        <end position="105"/>
    </location>
</feature>
<feature type="region of interest" description="Disordered" evidence="1">
    <location>
        <begin position="33"/>
        <end position="62"/>
    </location>
</feature>
<evidence type="ECO:0000313" key="4">
    <source>
        <dbReference type="EMBL" id="CAH9129741.1"/>
    </source>
</evidence>
<comment type="caution">
    <text evidence="4">The sequence shown here is derived from an EMBL/GenBank/DDBJ whole genome shotgun (WGS) entry which is preliminary data.</text>
</comment>
<dbReference type="EMBL" id="CAMAPF010000956">
    <property type="protein sequence ID" value="CAH9129741.1"/>
    <property type="molecule type" value="Genomic_DNA"/>
</dbReference>
<evidence type="ECO:0000256" key="1">
    <source>
        <dbReference type="SAM" id="MobiDB-lite"/>
    </source>
</evidence>
<keyword evidence="5" id="KW-1185">Reference proteome</keyword>
<protein>
    <submittedName>
        <fullName evidence="4">Uncharacterized protein</fullName>
    </submittedName>
</protein>
<dbReference type="AlphaFoldDB" id="A0AAV0F2M5"/>